<dbReference type="RefSeq" id="WP_144641919.1">
    <property type="nucleotide sequence ID" value="NZ_BNAX01000007.1"/>
</dbReference>
<reference evidence="1 2" key="1">
    <citation type="submission" date="2019-07" db="EMBL/GenBank/DDBJ databases">
        <title>New species of Amycolatopsis and Streptomyces.</title>
        <authorList>
            <person name="Duangmal K."/>
            <person name="Teo W.F.A."/>
            <person name="Lipun K."/>
        </authorList>
    </citation>
    <scope>NUCLEOTIDE SEQUENCE [LARGE SCALE GENOMIC DNA]</scope>
    <source>
        <strain evidence="1 2">JCM 30562</strain>
    </source>
</reference>
<dbReference type="OrthoDB" id="3627316at2"/>
<evidence type="ECO:0000313" key="1">
    <source>
        <dbReference type="EMBL" id="TVT19860.1"/>
    </source>
</evidence>
<name>A0A558A6G2_9PSEU</name>
<keyword evidence="2" id="KW-1185">Reference proteome</keyword>
<comment type="caution">
    <text evidence="1">The sequence shown here is derived from an EMBL/GenBank/DDBJ whole genome shotgun (WGS) entry which is preliminary data.</text>
</comment>
<organism evidence="1 2">
    <name type="scientific">Amycolatopsis acidiphila</name>
    <dbReference type="NCBI Taxonomy" id="715473"/>
    <lineage>
        <taxon>Bacteria</taxon>
        <taxon>Bacillati</taxon>
        <taxon>Actinomycetota</taxon>
        <taxon>Actinomycetes</taxon>
        <taxon>Pseudonocardiales</taxon>
        <taxon>Pseudonocardiaceae</taxon>
        <taxon>Amycolatopsis</taxon>
    </lineage>
</organism>
<gene>
    <name evidence="1" type="ORF">FNH06_22845</name>
</gene>
<accession>A0A558A6G2</accession>
<protein>
    <submittedName>
        <fullName evidence="1">Uncharacterized protein</fullName>
    </submittedName>
</protein>
<evidence type="ECO:0000313" key="2">
    <source>
        <dbReference type="Proteomes" id="UP000318578"/>
    </source>
</evidence>
<dbReference type="AlphaFoldDB" id="A0A558A6G2"/>
<dbReference type="Proteomes" id="UP000318578">
    <property type="component" value="Unassembled WGS sequence"/>
</dbReference>
<proteinExistence type="predicted"/>
<dbReference type="EMBL" id="VJZA01000042">
    <property type="protein sequence ID" value="TVT19860.1"/>
    <property type="molecule type" value="Genomic_DNA"/>
</dbReference>
<sequence length="145" mass="16128">MTHSELQRDVRQLADHLVDVVARQDYDTLAGLVPRVVGRQSPDGRLFRPLLTELAIEVAWRIRALTGGLSARDLFTIGLSAEDETVAGVDELDPPLRATLRAVLAELNDDRENSLVQLDFVNQDPNPLGRMDALLHLVSWVGELR</sequence>